<feature type="transmembrane region" description="Helical" evidence="1">
    <location>
        <begin position="80"/>
        <end position="101"/>
    </location>
</feature>
<keyword evidence="1" id="KW-0472">Membrane</keyword>
<dbReference type="InterPro" id="IPR045644">
    <property type="entry name" value="DUF6404"/>
</dbReference>
<dbReference type="Pfam" id="PF19942">
    <property type="entry name" value="DUF6404"/>
    <property type="match status" value="1"/>
</dbReference>
<name>A0ABY2Z384_9GAMM</name>
<gene>
    <name evidence="2" type="ORF">FJW00_17650</name>
</gene>
<reference evidence="2 3" key="1">
    <citation type="submission" date="2019-06" db="EMBL/GenBank/DDBJ databases">
        <title>Taxogenomics and systematics of the genus Pantoea.</title>
        <authorList>
            <person name="Tambong J.T."/>
        </authorList>
    </citation>
    <scope>NUCLEOTIDE SEQUENCE [LARGE SCALE GENOMIC DNA]</scope>
    <source>
        <strain evidence="2 3">LMG 2558</strain>
    </source>
</reference>
<dbReference type="RefSeq" id="WP_140925156.1">
    <property type="nucleotide sequence ID" value="NZ_CP122311.1"/>
</dbReference>
<organism evidence="2 3">
    <name type="scientific">Pantoea anthophila</name>
    <dbReference type="NCBI Taxonomy" id="470931"/>
    <lineage>
        <taxon>Bacteria</taxon>
        <taxon>Pseudomonadati</taxon>
        <taxon>Pseudomonadota</taxon>
        <taxon>Gammaproteobacteria</taxon>
        <taxon>Enterobacterales</taxon>
        <taxon>Erwiniaceae</taxon>
        <taxon>Pantoea</taxon>
    </lineage>
</organism>
<keyword evidence="3" id="KW-1185">Reference proteome</keyword>
<evidence type="ECO:0000313" key="2">
    <source>
        <dbReference type="EMBL" id="TPV22024.1"/>
    </source>
</evidence>
<sequence length="117" mass="13645">MKETTFERKKARALALLAETKMWRSHYAPPLYRLLWKMKIPLPPPTFCPFWFNFLFFGGMAILFVPAVLIFPALPDLNVYRVLLIPDLAAGVLFGLPLALFHAWRKRVFRLPAWKSL</sequence>
<keyword evidence="1" id="KW-1133">Transmembrane helix</keyword>
<keyword evidence="1" id="KW-0812">Transmembrane</keyword>
<comment type="caution">
    <text evidence="2">The sequence shown here is derived from an EMBL/GenBank/DDBJ whole genome shotgun (WGS) entry which is preliminary data.</text>
</comment>
<feature type="transmembrane region" description="Helical" evidence="1">
    <location>
        <begin position="47"/>
        <end position="74"/>
    </location>
</feature>
<dbReference type="EMBL" id="VHIZ01000056">
    <property type="protein sequence ID" value="TPV22024.1"/>
    <property type="molecule type" value="Genomic_DNA"/>
</dbReference>
<evidence type="ECO:0000313" key="3">
    <source>
        <dbReference type="Proteomes" id="UP000316142"/>
    </source>
</evidence>
<proteinExistence type="predicted"/>
<evidence type="ECO:0008006" key="4">
    <source>
        <dbReference type="Google" id="ProtNLM"/>
    </source>
</evidence>
<accession>A0ABY2Z384</accession>
<evidence type="ECO:0000256" key="1">
    <source>
        <dbReference type="SAM" id="Phobius"/>
    </source>
</evidence>
<dbReference type="Proteomes" id="UP000316142">
    <property type="component" value="Unassembled WGS sequence"/>
</dbReference>
<protein>
    <recommendedName>
        <fullName evidence="4">Conjugal transfer protein</fullName>
    </recommendedName>
</protein>